<gene>
    <name evidence="3" type="ORF">SKC35_10165</name>
</gene>
<dbReference type="InterPro" id="IPR013517">
    <property type="entry name" value="FG-GAP"/>
</dbReference>
<evidence type="ECO:0000313" key="3">
    <source>
        <dbReference type="EMBL" id="MFD3294052.1"/>
    </source>
</evidence>
<dbReference type="PANTHER" id="PTHR46580">
    <property type="entry name" value="SENSOR KINASE-RELATED"/>
    <property type="match status" value="1"/>
</dbReference>
<accession>A0ABW6DBF1</accession>
<comment type="caution">
    <text evidence="3">The sequence shown here is derived from an EMBL/GenBank/DDBJ whole genome shotgun (WGS) entry which is preliminary data.</text>
</comment>
<reference evidence="3 4" key="1">
    <citation type="submission" date="2024-03" db="EMBL/GenBank/DDBJ databases">
        <title>Aquirufa genome sequencing.</title>
        <authorList>
            <person name="Pitt A."/>
            <person name="Hahn M.W."/>
        </authorList>
    </citation>
    <scope>NUCLEOTIDE SEQUENCE [LARGE SCALE GENOMIC DNA]</scope>
    <source>
        <strain evidence="3 4">KTFRIE-69F</strain>
    </source>
</reference>
<name>A0ABW6DBF1_9BACT</name>
<dbReference type="RefSeq" id="WP_377979265.1">
    <property type="nucleotide sequence ID" value="NZ_JBBKXY010000003.1"/>
</dbReference>
<evidence type="ECO:0000259" key="2">
    <source>
        <dbReference type="Pfam" id="PF18962"/>
    </source>
</evidence>
<dbReference type="NCBIfam" id="TIGR04183">
    <property type="entry name" value="Por_Secre_tail"/>
    <property type="match status" value="1"/>
</dbReference>
<dbReference type="Pfam" id="PF18962">
    <property type="entry name" value="Por_Secre_tail"/>
    <property type="match status" value="1"/>
</dbReference>
<sequence>MKKYFLTISLFLIPLLGLLGQTIQVKKVHKKVIEYAPDYQNLLDSLKEPKYLNRYHEINDFNNDGKLDLFIHTIGNPEKSTVRSLFLNKSTSSKYSFVEDKNYRTLTYGDGGFLSNMSGDFNNDGLMDIFCYTENYHGKPGNQPKAYFKDGDNTPDFVLFNTGKSFVQKFLDTTVINHGTKFDYINQKFPIVFDFNKNGFPEIIYGNQGQIPFSEPISGSKTLLISYEFDKNMKWKNEFNLSVPNNSNSSQQLYTYTYNSGVFNNIWFFLTSIDKYYDLSTKTYLDQFDSNNSNCYRVTQRFLNKIDLSKSFDGKNVTKLAELNIERPFEIVNDWGTHVKDLDNDLNPEIITLEWGNNMKPTDKRPSKIAVYDVNGKDISKQWFDSDLNYDYTDTHANGIHLADLDNDGDIDLVPQNGWNEEINGSKGYNIFLNNGKKFIKTFVTYSGSKTSSGFFDQVADQFGYPRSRGFKIPVDFDKDKVFELMHVFEYEDIDLVELNFCKSATKPILNTSKFTFCASDTLKLSIINSVKGDKYKWYSGSKVDSSNVTAKSFLESFKVLLVKTDSLGCETKTDTLAITKLAAVPTPTIANTTPLTFCAGSNVVLTSSGTNNQWYFNGAAVANATTASFTANAAGTYKVKAQSGDCSSPLSSAATVVVNPIPPIPSISLEANGGLTSSASEGNQWYFNEVRIENATQKTINPTKSGNYTVKVITPCASEVSKPYNLVVTATEETILGRVQVAPNPFSNRLKVSFPVEFGKTVQVKVLDNMGTTHYKKQVVTDGELLDLSQLNGGNYVLRIESNDNMGVKAMKISKVQ</sequence>
<keyword evidence="4" id="KW-1185">Reference proteome</keyword>
<dbReference type="Pfam" id="PF13517">
    <property type="entry name" value="FG-GAP_3"/>
    <property type="match status" value="1"/>
</dbReference>
<dbReference type="InterPro" id="IPR028994">
    <property type="entry name" value="Integrin_alpha_N"/>
</dbReference>
<feature type="domain" description="Secretion system C-terminal sorting" evidence="2">
    <location>
        <begin position="744"/>
        <end position="810"/>
    </location>
</feature>
<dbReference type="Gene3D" id="2.130.10.130">
    <property type="entry name" value="Integrin alpha, N-terminal"/>
    <property type="match status" value="1"/>
</dbReference>
<evidence type="ECO:0000256" key="1">
    <source>
        <dbReference type="ARBA" id="ARBA00022729"/>
    </source>
</evidence>
<dbReference type="InterPro" id="IPR026444">
    <property type="entry name" value="Secre_tail"/>
</dbReference>
<keyword evidence="1" id="KW-0732">Signal</keyword>
<protein>
    <submittedName>
        <fullName evidence="3">T9SS type A sorting domain-containing protein</fullName>
    </submittedName>
</protein>
<dbReference type="Proteomes" id="UP001598112">
    <property type="component" value="Unassembled WGS sequence"/>
</dbReference>
<organism evidence="3 4">
    <name type="scientific">Aquirufa originis</name>
    <dbReference type="NCBI Taxonomy" id="3096514"/>
    <lineage>
        <taxon>Bacteria</taxon>
        <taxon>Pseudomonadati</taxon>
        <taxon>Bacteroidota</taxon>
        <taxon>Cytophagia</taxon>
        <taxon>Cytophagales</taxon>
        <taxon>Flectobacillaceae</taxon>
        <taxon>Aquirufa</taxon>
    </lineage>
</organism>
<dbReference type="SUPFAM" id="SSF69318">
    <property type="entry name" value="Integrin alpha N-terminal domain"/>
    <property type="match status" value="1"/>
</dbReference>
<evidence type="ECO:0000313" key="4">
    <source>
        <dbReference type="Proteomes" id="UP001598112"/>
    </source>
</evidence>
<proteinExistence type="predicted"/>
<dbReference type="PANTHER" id="PTHR46580:SF2">
    <property type="entry name" value="MAM DOMAIN-CONTAINING PROTEIN"/>
    <property type="match status" value="1"/>
</dbReference>
<dbReference type="EMBL" id="JBBKXY010000003">
    <property type="protein sequence ID" value="MFD3294052.1"/>
    <property type="molecule type" value="Genomic_DNA"/>
</dbReference>